<keyword evidence="4" id="KW-1185">Reference proteome</keyword>
<dbReference type="AlphaFoldDB" id="A0A2Z4XX55"/>
<dbReference type="OrthoDB" id="5605822at2"/>
<dbReference type="Proteomes" id="UP000251120">
    <property type="component" value="Chromosome"/>
</dbReference>
<dbReference type="Proteomes" id="UP000681131">
    <property type="component" value="Chromosome"/>
</dbReference>
<dbReference type="EMBL" id="CP043424">
    <property type="protein sequence ID" value="QIW11211.1"/>
    <property type="molecule type" value="Genomic_DNA"/>
</dbReference>
<dbReference type="EMBL" id="CP021781">
    <property type="protein sequence ID" value="AXA32985.1"/>
    <property type="molecule type" value="Genomic_DNA"/>
</dbReference>
<accession>A0A2Z4XX55</accession>
<dbReference type="RefSeq" id="WP_112869162.1">
    <property type="nucleotide sequence ID" value="NZ_CP021781.1"/>
</dbReference>
<organism evidence="1 3">
    <name type="scientific">Francisella adeliensis</name>
    <dbReference type="NCBI Taxonomy" id="2007306"/>
    <lineage>
        <taxon>Bacteria</taxon>
        <taxon>Pseudomonadati</taxon>
        <taxon>Pseudomonadota</taxon>
        <taxon>Gammaproteobacteria</taxon>
        <taxon>Thiotrichales</taxon>
        <taxon>Francisellaceae</taxon>
        <taxon>Francisella</taxon>
    </lineage>
</organism>
<proteinExistence type="predicted"/>
<sequence>METLELLSWQDVKNDVMAYNAAFADVINKLDPPKDFKLVRARYKYGDEIFKKGILHLRYKGKLIPFSSREIPSEYTKELSYALTPLGMSLNKNLEMFITHDDSVVPISVFKAGQLFGVWNILSNNDSLHYQYRNSRTITAGNKSNYILPKISDTRSFNRLKKEFKLNLAKPSESHCQLELFKAMDRTQPKNEWYAEVIFFSKDWFDECNELKTQELKLHIYELGWQEMSFLREKVAFNFNLSNILTTSNLKPNPYVTDIVHHLYAIRRGFYPGFAVATEDSAPINFLEQAFVDVYKITSTPVFLSARHLAKETEHDHLYYLFNFPTLMEFSPKSRLASKVTDILELQYILEKTISYVLSLEPGNSFESIEEWFLSTEHKFYHTHQIENNESLSYTDQLMKDDSEMLKYYKKYPRLPFCSNATLLRGCAKITAI</sequence>
<dbReference type="KEGG" id="fad:CDH04_00505"/>
<protein>
    <submittedName>
        <fullName evidence="1">Uncharacterized protein</fullName>
    </submittedName>
</protein>
<evidence type="ECO:0000313" key="2">
    <source>
        <dbReference type="EMBL" id="QIW11211.1"/>
    </source>
</evidence>
<name>A0A2Z4XX55_9GAMM</name>
<reference evidence="1 3" key="1">
    <citation type="submission" date="2017-06" db="EMBL/GenBank/DDBJ databases">
        <title>Complete genome of Francisella adeliensis.</title>
        <authorList>
            <person name="Vallesi A."/>
            <person name="Sjodin A."/>
        </authorList>
    </citation>
    <scope>NUCLEOTIDE SEQUENCE [LARGE SCALE GENOMIC DNA]</scope>
    <source>
        <strain evidence="1 3">FDC440</strain>
    </source>
</reference>
<evidence type="ECO:0000313" key="1">
    <source>
        <dbReference type="EMBL" id="AXA32985.1"/>
    </source>
</evidence>
<evidence type="ECO:0000313" key="3">
    <source>
        <dbReference type="Proteomes" id="UP000251120"/>
    </source>
</evidence>
<gene>
    <name evidence="1" type="ORF">CDH04_00505</name>
    <name evidence="2" type="ORF">FZC43_00505</name>
</gene>
<reference evidence="2 4" key="2">
    <citation type="submission" date="2019-08" db="EMBL/GenBank/DDBJ databases">
        <title>Complete genome sequences of Francisella adeliensis (FSC1325 and FSC1326).</title>
        <authorList>
            <person name="Ohrman C."/>
            <person name="Uneklint I."/>
            <person name="Vallesi A."/>
            <person name="Karlsson L."/>
            <person name="Sjodin A."/>
        </authorList>
    </citation>
    <scope>NUCLEOTIDE SEQUENCE [LARGE SCALE GENOMIC DNA]</scope>
    <source>
        <strain evidence="2 4">FSC1325</strain>
    </source>
</reference>
<evidence type="ECO:0000313" key="4">
    <source>
        <dbReference type="Proteomes" id="UP000681131"/>
    </source>
</evidence>